<dbReference type="AlphaFoldDB" id="A0AAF0DKY2"/>
<proteinExistence type="inferred from homology"/>
<dbReference type="Proteomes" id="UP001219355">
    <property type="component" value="Chromosome 3"/>
</dbReference>
<dbReference type="GO" id="GO:0033290">
    <property type="term" value="C:eukaryotic 48S preinitiation complex"/>
    <property type="evidence" value="ECO:0007669"/>
    <property type="project" value="UniProtKB-UniRule"/>
</dbReference>
<dbReference type="GO" id="GO:0003743">
    <property type="term" value="F:translation initiation factor activity"/>
    <property type="evidence" value="ECO:0007669"/>
    <property type="project" value="UniProtKB-UniRule"/>
</dbReference>
<comment type="similarity">
    <text evidence="5">Belongs to the eIF-3 subunit M family.</text>
</comment>
<comment type="function">
    <text evidence="5">Component of the eukaryotic translation initiation factor 3 (eIF-3) complex, which is involved in protein synthesis of a specialized repertoire of mRNAs and, together with other initiation factors, stimulates binding of mRNA and methionyl-tRNAi to the 40S ribosome. The eIF-3 complex specifically targets and initiates translation of a subset of mRNAs involved in cell proliferation.</text>
</comment>
<evidence type="ECO:0000259" key="7">
    <source>
        <dbReference type="PROSITE" id="PS50250"/>
    </source>
</evidence>
<accession>A0AAF0DKY2</accession>
<dbReference type="EMBL" id="CP120629">
    <property type="protein sequence ID" value="WEW60083.1"/>
    <property type="molecule type" value="Genomic_DNA"/>
</dbReference>
<evidence type="ECO:0000256" key="6">
    <source>
        <dbReference type="SAM" id="MobiDB-lite"/>
    </source>
</evidence>
<evidence type="ECO:0000256" key="4">
    <source>
        <dbReference type="ARBA" id="ARBA00022917"/>
    </source>
</evidence>
<evidence type="ECO:0000256" key="5">
    <source>
        <dbReference type="HAMAP-Rule" id="MF_03012"/>
    </source>
</evidence>
<keyword evidence="2 5" id="KW-0963">Cytoplasm</keyword>
<feature type="domain" description="PCI" evidence="7">
    <location>
        <begin position="215"/>
        <end position="383"/>
    </location>
</feature>
<keyword evidence="3 5" id="KW-0396">Initiation factor</keyword>
<keyword evidence="9" id="KW-1185">Reference proteome</keyword>
<feature type="compositionally biased region" description="Basic and acidic residues" evidence="6">
    <location>
        <begin position="455"/>
        <end position="465"/>
    </location>
</feature>
<dbReference type="PANTHER" id="PTHR15350">
    <property type="entry name" value="COP9 SIGNALOSOME COMPLEX SUBUNIT 7/DENDRITIC CELL PROTEIN GA17"/>
    <property type="match status" value="1"/>
</dbReference>
<comment type="subcellular location">
    <subcellularLocation>
        <location evidence="5">Cytoplasm</location>
    </subcellularLocation>
</comment>
<dbReference type="InterPro" id="IPR040750">
    <property type="entry name" value="eIF3m_C_helix"/>
</dbReference>
<evidence type="ECO:0000313" key="9">
    <source>
        <dbReference type="Proteomes" id="UP001219355"/>
    </source>
</evidence>
<evidence type="ECO:0000256" key="2">
    <source>
        <dbReference type="ARBA" id="ARBA00022490"/>
    </source>
</evidence>
<evidence type="ECO:0000256" key="1">
    <source>
        <dbReference type="ARBA" id="ARBA00008482"/>
    </source>
</evidence>
<protein>
    <recommendedName>
        <fullName evidence="5">Eukaryotic translation initiation factor 3 subunit M</fullName>
        <shortName evidence="5">eIF3m</shortName>
    </recommendedName>
</protein>
<dbReference type="GO" id="GO:0071541">
    <property type="term" value="C:eukaryotic translation initiation factor 3 complex, eIF3m"/>
    <property type="evidence" value="ECO:0007669"/>
    <property type="project" value="UniProtKB-UniRule"/>
</dbReference>
<dbReference type="SMART" id="SM00088">
    <property type="entry name" value="PINT"/>
    <property type="match status" value="1"/>
</dbReference>
<dbReference type="Pfam" id="PF18005">
    <property type="entry name" value="eIF3m_C_helix"/>
    <property type="match status" value="1"/>
</dbReference>
<dbReference type="InterPro" id="IPR045237">
    <property type="entry name" value="COPS7/eIF3m"/>
</dbReference>
<dbReference type="Pfam" id="PF01399">
    <property type="entry name" value="PCI"/>
    <property type="match status" value="1"/>
</dbReference>
<dbReference type="InterPro" id="IPR027528">
    <property type="entry name" value="eIF3m"/>
</dbReference>
<feature type="region of interest" description="Disordered" evidence="6">
    <location>
        <begin position="424"/>
        <end position="465"/>
    </location>
</feature>
<dbReference type="GO" id="GO:0016282">
    <property type="term" value="C:eukaryotic 43S preinitiation complex"/>
    <property type="evidence" value="ECO:0007669"/>
    <property type="project" value="UniProtKB-UniRule"/>
</dbReference>
<comment type="subunit">
    <text evidence="5">Component of the eukaryotic translation initiation factor 3 (eIF-3) complex.</text>
</comment>
<dbReference type="GO" id="GO:0001732">
    <property type="term" value="P:formation of cytoplasmic translation initiation complex"/>
    <property type="evidence" value="ECO:0007669"/>
    <property type="project" value="UniProtKB-UniRule"/>
</dbReference>
<name>A0AAF0DKY2_9EURO</name>
<dbReference type="HAMAP" id="MF_03012">
    <property type="entry name" value="eIF3m"/>
    <property type="match status" value="1"/>
</dbReference>
<sequence length="465" mass="50737">MAAPTNTLLVEGAFSELAEELAQYVDSVRKTQTEGSIHAEIAPALERLRGQEQSEEELSPAQQQQVLKERDELLKKLVVASAALNAAPEKEISAAYNLVIHLVRQSSNPGMFLPRICAFLAQPFPSAPQHGPSIALSILSTIFNTLAPSDGSRYHVFLAILAVIRTSSSTLAFEALKTQLKNQLSNWISAWNIDEEDVEKLHLAIADAAKNAGDDEMSYNHVVLALQAIPPSEASSDEAHELAVRALISALTYPFVFDFTPLTSSDAIQNLRSTEPALFELLEVFASDTVDAYEDFIKSTPLSSIHNLAESAEVLQNKMRVLTLASLAASTPSRSLPYVTIASALRIPREDVEKWVIDTIRAGLVEGKLSQLKGEFLVHRATYRVFGERQWAEVQGRLMVWRRSLENVLGVVRSEKEKFIREGMTAANAPEPGRGEGGARGGPGERRRGGGGHQGPREVDLVGAD</sequence>
<organism evidence="8 9">
    <name type="scientific">Emydomyces testavorans</name>
    <dbReference type="NCBI Taxonomy" id="2070801"/>
    <lineage>
        <taxon>Eukaryota</taxon>
        <taxon>Fungi</taxon>
        <taxon>Dikarya</taxon>
        <taxon>Ascomycota</taxon>
        <taxon>Pezizomycotina</taxon>
        <taxon>Eurotiomycetes</taxon>
        <taxon>Eurotiomycetidae</taxon>
        <taxon>Onygenales</taxon>
        <taxon>Nannizziopsiaceae</taxon>
        <taxon>Emydomyces</taxon>
    </lineage>
</organism>
<keyword evidence="4 5" id="KW-0648">Protein biosynthesis</keyword>
<comment type="similarity">
    <text evidence="1">Belongs to the CSN7/EIF3M family. CSN7 subfamily.</text>
</comment>
<evidence type="ECO:0000256" key="3">
    <source>
        <dbReference type="ARBA" id="ARBA00022540"/>
    </source>
</evidence>
<reference evidence="8" key="1">
    <citation type="submission" date="2023-03" db="EMBL/GenBank/DDBJ databases">
        <title>Emydomyces testavorans Genome Sequence.</title>
        <authorList>
            <person name="Hoyer L."/>
        </authorList>
    </citation>
    <scope>NUCLEOTIDE SEQUENCE</scope>
    <source>
        <strain evidence="8">16-2883</strain>
    </source>
</reference>
<dbReference type="PROSITE" id="PS50250">
    <property type="entry name" value="PCI"/>
    <property type="match status" value="1"/>
</dbReference>
<evidence type="ECO:0000313" key="8">
    <source>
        <dbReference type="EMBL" id="WEW60083.1"/>
    </source>
</evidence>
<dbReference type="PANTHER" id="PTHR15350:SF2">
    <property type="entry name" value="EUKARYOTIC TRANSLATION INITIATION FACTOR 3 SUBUNIT M"/>
    <property type="match status" value="1"/>
</dbReference>
<dbReference type="InterPro" id="IPR000717">
    <property type="entry name" value="PCI_dom"/>
</dbReference>
<gene>
    <name evidence="8" type="ORF">PRK78_005567</name>
</gene>